<evidence type="ECO:0000256" key="1">
    <source>
        <dbReference type="ARBA" id="ARBA00022723"/>
    </source>
</evidence>
<evidence type="ECO:0000313" key="4">
    <source>
        <dbReference type="EnsemblPlants" id="AUR62024133-RA:cds"/>
    </source>
</evidence>
<dbReference type="GO" id="GO:0004497">
    <property type="term" value="F:monooxygenase activity"/>
    <property type="evidence" value="ECO:0007669"/>
    <property type="project" value="InterPro"/>
</dbReference>
<name>A0A803M6R0_CHEQI</name>
<dbReference type="InterPro" id="IPR001128">
    <property type="entry name" value="Cyt_P450"/>
</dbReference>
<dbReference type="PRINTS" id="PR00463">
    <property type="entry name" value="EP450I"/>
</dbReference>
<reference evidence="4" key="2">
    <citation type="submission" date="2021-03" db="UniProtKB">
        <authorList>
            <consortium name="EnsemblPlants"/>
        </authorList>
    </citation>
    <scope>IDENTIFICATION</scope>
</reference>
<comment type="cofactor">
    <cofactor evidence="3">
        <name>heme</name>
        <dbReference type="ChEBI" id="CHEBI:30413"/>
    </cofactor>
</comment>
<reference evidence="4" key="1">
    <citation type="journal article" date="2017" name="Nature">
        <title>The genome of Chenopodium quinoa.</title>
        <authorList>
            <person name="Jarvis D.E."/>
            <person name="Ho Y.S."/>
            <person name="Lightfoot D.J."/>
            <person name="Schmoeckel S.M."/>
            <person name="Li B."/>
            <person name="Borm T.J.A."/>
            <person name="Ohyanagi H."/>
            <person name="Mineta K."/>
            <person name="Michell C.T."/>
            <person name="Saber N."/>
            <person name="Kharbatia N.M."/>
            <person name="Rupper R.R."/>
            <person name="Sharp A.R."/>
            <person name="Dally N."/>
            <person name="Boughton B.A."/>
            <person name="Woo Y.H."/>
            <person name="Gao G."/>
            <person name="Schijlen E.G.W.M."/>
            <person name="Guo X."/>
            <person name="Momin A.A."/>
            <person name="Negrao S."/>
            <person name="Al-Babili S."/>
            <person name="Gehring C."/>
            <person name="Roessner U."/>
            <person name="Jung C."/>
            <person name="Murphy K."/>
            <person name="Arold S.T."/>
            <person name="Gojobori T."/>
            <person name="van der Linden C.G."/>
            <person name="van Loo E.N."/>
            <person name="Jellen E.N."/>
            <person name="Maughan P.J."/>
            <person name="Tester M."/>
        </authorList>
    </citation>
    <scope>NUCLEOTIDE SEQUENCE [LARGE SCALE GENOMIC DNA]</scope>
    <source>
        <strain evidence="4">cv. PI 614886</strain>
    </source>
</reference>
<organism evidence="4 5">
    <name type="scientific">Chenopodium quinoa</name>
    <name type="common">Quinoa</name>
    <dbReference type="NCBI Taxonomy" id="63459"/>
    <lineage>
        <taxon>Eukaryota</taxon>
        <taxon>Viridiplantae</taxon>
        <taxon>Streptophyta</taxon>
        <taxon>Embryophyta</taxon>
        <taxon>Tracheophyta</taxon>
        <taxon>Spermatophyta</taxon>
        <taxon>Magnoliopsida</taxon>
        <taxon>eudicotyledons</taxon>
        <taxon>Gunneridae</taxon>
        <taxon>Pentapetalae</taxon>
        <taxon>Caryophyllales</taxon>
        <taxon>Chenopodiaceae</taxon>
        <taxon>Chenopodioideae</taxon>
        <taxon>Atripliceae</taxon>
        <taxon>Chenopodium</taxon>
    </lineage>
</organism>
<dbReference type="Gramene" id="AUR62024133-RA">
    <property type="protein sequence ID" value="AUR62024133-RA:cds"/>
    <property type="gene ID" value="AUR62024133"/>
</dbReference>
<dbReference type="GO" id="GO:0005506">
    <property type="term" value="F:iron ion binding"/>
    <property type="evidence" value="ECO:0007669"/>
    <property type="project" value="InterPro"/>
</dbReference>
<dbReference type="PANTHER" id="PTHR24286:SF53">
    <property type="entry name" value="BETA-AMYRIN 28-OXIDASE-LIKE"/>
    <property type="match status" value="1"/>
</dbReference>
<keyword evidence="3" id="KW-0349">Heme</keyword>
<evidence type="ECO:0000313" key="5">
    <source>
        <dbReference type="Proteomes" id="UP000596660"/>
    </source>
</evidence>
<dbReference type="GO" id="GO:0016705">
    <property type="term" value="F:oxidoreductase activity, acting on paired donors, with incorporation or reduction of molecular oxygen"/>
    <property type="evidence" value="ECO:0007669"/>
    <property type="project" value="InterPro"/>
</dbReference>
<dbReference type="EnsemblPlants" id="AUR62024133-RA">
    <property type="protein sequence ID" value="AUR62024133-RA:cds"/>
    <property type="gene ID" value="AUR62024133"/>
</dbReference>
<keyword evidence="2 3" id="KW-0408">Iron</keyword>
<dbReference type="InterPro" id="IPR036396">
    <property type="entry name" value="Cyt_P450_sf"/>
</dbReference>
<evidence type="ECO:0000256" key="3">
    <source>
        <dbReference type="PIRSR" id="PIRSR602401-1"/>
    </source>
</evidence>
<dbReference type="AlphaFoldDB" id="A0A803M6R0"/>
<dbReference type="Proteomes" id="UP000596660">
    <property type="component" value="Unplaced"/>
</dbReference>
<keyword evidence="1 3" id="KW-0479">Metal-binding</keyword>
<sequence length="327" mass="37750">MMKHSADIFQTSIAREKIVVFCGAPGNKFIYSNEAKFKTWLPSCVAKGFSLIDTDSRSPAWAKDFSLIDTDSRSPAWELFHKQIHNFLRLESMQHYVRIMDIKAQQHLEAHWLPYNEVKVQLISKDFVFSLACHIFIGINSDAIRELAEPYYTLADRLLSVPVNLPEQLDIAQSKEKGELLTIEDTLKMKYTWNVVCESMRLKPPVIGGFREATTNISYAGFTVPKGWKVHWNVYSTHMDPTYFPNPDKFDPSRFEEKLPPRVFVPFGGGSHMCCEKEFARTEILVYLHNVVTRFRLSKANCNEKIIYTPDPVSVEGLRIRLRPHDK</sequence>
<evidence type="ECO:0000256" key="2">
    <source>
        <dbReference type="ARBA" id="ARBA00023004"/>
    </source>
</evidence>
<dbReference type="Gene3D" id="1.10.630.10">
    <property type="entry name" value="Cytochrome P450"/>
    <property type="match status" value="1"/>
</dbReference>
<keyword evidence="5" id="KW-1185">Reference proteome</keyword>
<dbReference type="SUPFAM" id="SSF48264">
    <property type="entry name" value="Cytochrome P450"/>
    <property type="match status" value="1"/>
</dbReference>
<dbReference type="OMA" id="LACHIFI"/>
<dbReference type="GO" id="GO:0016125">
    <property type="term" value="P:sterol metabolic process"/>
    <property type="evidence" value="ECO:0007669"/>
    <property type="project" value="TreeGrafter"/>
</dbReference>
<feature type="binding site" description="axial binding residue" evidence="3">
    <location>
        <position position="274"/>
    </location>
    <ligand>
        <name>heme</name>
        <dbReference type="ChEBI" id="CHEBI:30413"/>
    </ligand>
    <ligandPart>
        <name>Fe</name>
        <dbReference type="ChEBI" id="CHEBI:18248"/>
    </ligandPart>
</feature>
<dbReference type="Pfam" id="PF00067">
    <property type="entry name" value="p450"/>
    <property type="match status" value="1"/>
</dbReference>
<dbReference type="GO" id="GO:0020037">
    <property type="term" value="F:heme binding"/>
    <property type="evidence" value="ECO:0007669"/>
    <property type="project" value="InterPro"/>
</dbReference>
<proteinExistence type="predicted"/>
<dbReference type="InterPro" id="IPR002401">
    <property type="entry name" value="Cyt_P450_E_grp-I"/>
</dbReference>
<accession>A0A803M6R0</accession>
<evidence type="ECO:0008006" key="6">
    <source>
        <dbReference type="Google" id="ProtNLM"/>
    </source>
</evidence>
<dbReference type="PANTHER" id="PTHR24286">
    <property type="entry name" value="CYTOCHROME P450 26"/>
    <property type="match status" value="1"/>
</dbReference>
<protein>
    <recommendedName>
        <fullName evidence="6">Cytochrome P450</fullName>
    </recommendedName>
</protein>